<protein>
    <submittedName>
        <fullName evidence="10">Serine protease</fullName>
    </submittedName>
</protein>
<dbReference type="InterPro" id="IPR050131">
    <property type="entry name" value="Peptidase_S8_subtilisin-like"/>
</dbReference>
<gene>
    <name evidence="10" type="ORF">GCM10011579_014620</name>
</gene>
<accession>A0A918D0U2</accession>
<dbReference type="PROSITE" id="PS00138">
    <property type="entry name" value="SUBTILASE_SER"/>
    <property type="match status" value="1"/>
</dbReference>
<dbReference type="PRINTS" id="PR00723">
    <property type="entry name" value="SUBTILISIN"/>
</dbReference>
<feature type="active site" description="Charge relay system" evidence="5">
    <location>
        <position position="590"/>
    </location>
</feature>
<evidence type="ECO:0000256" key="4">
    <source>
        <dbReference type="ARBA" id="ARBA00022825"/>
    </source>
</evidence>
<dbReference type="GO" id="GO:0004252">
    <property type="term" value="F:serine-type endopeptidase activity"/>
    <property type="evidence" value="ECO:0007669"/>
    <property type="project" value="UniProtKB-UniRule"/>
</dbReference>
<keyword evidence="11" id="KW-1185">Reference proteome</keyword>
<dbReference type="PANTHER" id="PTHR43806:SF11">
    <property type="entry name" value="CEREVISIN-RELATED"/>
    <property type="match status" value="1"/>
</dbReference>
<dbReference type="AlphaFoldDB" id="A0A918D0U2"/>
<evidence type="ECO:0000256" key="1">
    <source>
        <dbReference type="ARBA" id="ARBA00011073"/>
    </source>
</evidence>
<feature type="active site" description="Charge relay system" evidence="5">
    <location>
        <position position="394"/>
    </location>
</feature>
<dbReference type="Pfam" id="PF04151">
    <property type="entry name" value="PPC"/>
    <property type="match status" value="1"/>
</dbReference>
<dbReference type="Gene3D" id="2.60.120.380">
    <property type="match status" value="1"/>
</dbReference>
<feature type="compositionally biased region" description="Polar residues" evidence="7">
    <location>
        <begin position="165"/>
        <end position="184"/>
    </location>
</feature>
<evidence type="ECO:0000313" key="10">
    <source>
        <dbReference type="EMBL" id="GGN54981.1"/>
    </source>
</evidence>
<dbReference type="InterPro" id="IPR023827">
    <property type="entry name" value="Peptidase_S8_Asp-AS"/>
</dbReference>
<dbReference type="InterPro" id="IPR015500">
    <property type="entry name" value="Peptidase_S8_subtilisin-rel"/>
</dbReference>
<evidence type="ECO:0000256" key="5">
    <source>
        <dbReference type="PROSITE-ProRule" id="PRU01240"/>
    </source>
</evidence>
<dbReference type="PROSITE" id="PS51892">
    <property type="entry name" value="SUBTILASE"/>
    <property type="match status" value="1"/>
</dbReference>
<reference evidence="10 11" key="1">
    <citation type="journal article" date="2014" name="Int. J. Syst. Evol. Microbiol.">
        <title>Complete genome sequence of Corynebacterium casei LMG S-19264T (=DSM 44701T), isolated from a smear-ripened cheese.</title>
        <authorList>
            <consortium name="US DOE Joint Genome Institute (JGI-PGF)"/>
            <person name="Walter F."/>
            <person name="Albersmeier A."/>
            <person name="Kalinowski J."/>
            <person name="Ruckert C."/>
        </authorList>
    </citation>
    <scope>NUCLEOTIDE SEQUENCE [LARGE SCALE GENOMIC DNA]</scope>
    <source>
        <strain evidence="10 11">CGMCC 4.7111</strain>
    </source>
</reference>
<organism evidence="10 11">
    <name type="scientific">Streptomyces albiflavescens</name>
    <dbReference type="NCBI Taxonomy" id="1623582"/>
    <lineage>
        <taxon>Bacteria</taxon>
        <taxon>Bacillati</taxon>
        <taxon>Actinomycetota</taxon>
        <taxon>Actinomycetes</taxon>
        <taxon>Kitasatosporales</taxon>
        <taxon>Streptomycetaceae</taxon>
        <taxon>Streptomyces</taxon>
    </lineage>
</organism>
<evidence type="ECO:0000313" key="11">
    <source>
        <dbReference type="Proteomes" id="UP000600365"/>
    </source>
</evidence>
<evidence type="ECO:0000259" key="9">
    <source>
        <dbReference type="Pfam" id="PF04151"/>
    </source>
</evidence>
<dbReference type="PANTHER" id="PTHR43806">
    <property type="entry name" value="PEPTIDASE S8"/>
    <property type="match status" value="1"/>
</dbReference>
<dbReference type="SUPFAM" id="SSF52743">
    <property type="entry name" value="Subtilisin-like"/>
    <property type="match status" value="1"/>
</dbReference>
<dbReference type="RefSeq" id="WP_189185031.1">
    <property type="nucleotide sequence ID" value="NZ_BMMM01000002.1"/>
</dbReference>
<feature type="domain" description="Peptidase C-terminal archaeal/bacterial" evidence="9">
    <location>
        <begin position="953"/>
        <end position="1021"/>
    </location>
</feature>
<dbReference type="PROSITE" id="PS00136">
    <property type="entry name" value="SUBTILASE_ASP"/>
    <property type="match status" value="1"/>
</dbReference>
<evidence type="ECO:0000256" key="2">
    <source>
        <dbReference type="ARBA" id="ARBA00022670"/>
    </source>
</evidence>
<dbReference type="Gene3D" id="3.40.50.200">
    <property type="entry name" value="Peptidase S8/S53 domain"/>
    <property type="match status" value="1"/>
</dbReference>
<dbReference type="EMBL" id="BMMM01000002">
    <property type="protein sequence ID" value="GGN54981.1"/>
    <property type="molecule type" value="Genomic_DNA"/>
</dbReference>
<feature type="active site" description="Charge relay system" evidence="5">
    <location>
        <position position="214"/>
    </location>
</feature>
<evidence type="ECO:0000256" key="7">
    <source>
        <dbReference type="SAM" id="MobiDB-lite"/>
    </source>
</evidence>
<evidence type="ECO:0000256" key="3">
    <source>
        <dbReference type="ARBA" id="ARBA00022801"/>
    </source>
</evidence>
<evidence type="ECO:0000256" key="6">
    <source>
        <dbReference type="RuleBase" id="RU003355"/>
    </source>
</evidence>
<dbReference type="Pfam" id="PF00082">
    <property type="entry name" value="Peptidase_S8"/>
    <property type="match status" value="1"/>
</dbReference>
<sequence>MTSDPQRAPISGARRVARIAVAAGLVAALSAAGPIPMAFSANAGTDAPAADPGTKSAAAKLGSSDADLLAEAKANGDKNVTMMIATAPGRTEQVAKELDAVKGGSVGRTYDKLGYVRATVPTGRADSAIAAAAKLSSVHGIDLRQEIALDDPTPSADTAKGAEEQATSTATYSGPSKSTPAENPYNPSFETGAVDFVKDHPKADGRGITIGILDSGVDLGHPALQKTTTGERKIVDWVTSTDPIVDGDATWRAMVTAVSGPTFTYSGKTWTAPAGSYEISTFRESVTAGGDAKGDANRDGDTTDAWGVLYDAAAGTVTVDLNNNNDFTDDKPMKPYKDGYQIGYFGTDNPSTDVVERQPFVVQIRKDVPMDPYGGDWIGKKADFVNIGVIESEHGTHVAGITSANGLFGGRMNGAAPGAKIVSSRACTWTGGCTNVALTEGMIDLVANRGVDIVNMSIGGLPALNDGNNARAELYTRLIDTYGVQLVISAGNSGPGANTIGDPGLADKVISVGATISKETWAANYGSQVEKDYAMLPFSSRGPREDGGFTPTLSAPGASINSTQTWLPGSPVAEAGYSLPAGYSMLQGTSMASPQAAGASALLLSAAKQKGIDLKPATLRTALTSTADHIKGVQAYAEGAGLINIGDAWDAVKDGATAHDYTVKAPVDTAIDYALKTPGFGTGLYDREGGLKAGDKKTYDITITRTSGADRAIRHELYFENNAADTFRIVGSDEVRLPLNQPVTVKVQAAPRSAGLKSAILEVDDPSTEGIDKQILSTVVVSSPVKYTYSASGSVQRNSTQSYFVTVPEGAKSLEVAMSGLKDKSQTRFISIHPYGVPVDNTGTPYCYNNYLAGNGCKPDVRSYADPQAGVWEVEVEARRTSPLLDNPYKLDVAVLGAAFDPAVVTVPEAKVGTPAAASWKVTNKYAALDGKLKGGPLGSSLTARPTIAEGATQTTTVEVPAGATSLDVAIGNVSDTAADLDLTVKNAAGTVVGSSADGDSEEAVSVANPAAGTYTIEVAGYAVPSGSTAYDYQDVFFSAALGTVTVDESAPVKLGTGDSATVSGSVTAAAAAPAGREFFGQVQLVNARGTVAGIGSVKIEKVTP</sequence>
<feature type="region of interest" description="Disordered" evidence="7">
    <location>
        <begin position="147"/>
        <end position="184"/>
    </location>
</feature>
<proteinExistence type="inferred from homology"/>
<keyword evidence="4 5" id="KW-0720">Serine protease</keyword>
<dbReference type="GO" id="GO:0006508">
    <property type="term" value="P:proteolysis"/>
    <property type="evidence" value="ECO:0007669"/>
    <property type="project" value="UniProtKB-KW"/>
</dbReference>
<dbReference type="InterPro" id="IPR000209">
    <property type="entry name" value="Peptidase_S8/S53_dom"/>
</dbReference>
<name>A0A918D0U2_9ACTN</name>
<dbReference type="Proteomes" id="UP000600365">
    <property type="component" value="Unassembled WGS sequence"/>
</dbReference>
<keyword evidence="3 5" id="KW-0378">Hydrolase</keyword>
<comment type="caution">
    <text evidence="10">The sequence shown here is derived from an EMBL/GenBank/DDBJ whole genome shotgun (WGS) entry which is preliminary data.</text>
</comment>
<keyword evidence="2 5" id="KW-0645">Protease</keyword>
<evidence type="ECO:0000259" key="8">
    <source>
        <dbReference type="Pfam" id="PF00082"/>
    </source>
</evidence>
<comment type="similarity">
    <text evidence="1 5 6">Belongs to the peptidase S8 family.</text>
</comment>
<feature type="domain" description="Peptidase S8/S53" evidence="8">
    <location>
        <begin position="205"/>
        <end position="628"/>
    </location>
</feature>
<dbReference type="InterPro" id="IPR036852">
    <property type="entry name" value="Peptidase_S8/S53_dom_sf"/>
</dbReference>
<dbReference type="InterPro" id="IPR007280">
    <property type="entry name" value="Peptidase_C_arc/bac"/>
</dbReference>
<dbReference type="InterPro" id="IPR023828">
    <property type="entry name" value="Peptidase_S8_Ser-AS"/>
</dbReference>